<keyword evidence="6 11" id="KW-1133">Transmembrane helix</keyword>
<evidence type="ECO:0000256" key="8">
    <source>
        <dbReference type="ARBA" id="ARBA00023136"/>
    </source>
</evidence>
<dbReference type="Gene3D" id="1.50.40.10">
    <property type="entry name" value="Mitochondrial carrier domain"/>
    <property type="match status" value="1"/>
</dbReference>
<reference evidence="12 13" key="1">
    <citation type="submission" date="2018-07" db="EMBL/GenBank/DDBJ databases">
        <title>The complete nuclear genome of the prasinophyte Chloropicon primus (CCMP1205).</title>
        <authorList>
            <person name="Pombert J.-F."/>
            <person name="Otis C."/>
            <person name="Turmel M."/>
            <person name="Lemieux C."/>
        </authorList>
    </citation>
    <scope>NUCLEOTIDE SEQUENCE [LARGE SCALE GENOMIC DNA]</scope>
    <source>
        <strain evidence="12 13">CCMP1205</strain>
    </source>
</reference>
<dbReference type="GO" id="GO:0022857">
    <property type="term" value="F:transmembrane transporter activity"/>
    <property type="evidence" value="ECO:0007669"/>
    <property type="project" value="TreeGrafter"/>
</dbReference>
<dbReference type="SUPFAM" id="SSF103506">
    <property type="entry name" value="Mitochondrial carrier"/>
    <property type="match status" value="1"/>
</dbReference>
<accession>A0A5B8MII7</accession>
<keyword evidence="5" id="KW-0677">Repeat</keyword>
<evidence type="ECO:0000256" key="4">
    <source>
        <dbReference type="ARBA" id="ARBA00022692"/>
    </source>
</evidence>
<organism evidence="12 13">
    <name type="scientific">Chloropicon primus</name>
    <dbReference type="NCBI Taxonomy" id="1764295"/>
    <lineage>
        <taxon>Eukaryota</taxon>
        <taxon>Viridiplantae</taxon>
        <taxon>Chlorophyta</taxon>
        <taxon>Chloropicophyceae</taxon>
        <taxon>Chloropicales</taxon>
        <taxon>Chloropicaceae</taxon>
        <taxon>Chloropicon</taxon>
    </lineage>
</organism>
<dbReference type="InterPro" id="IPR018108">
    <property type="entry name" value="MCP_transmembrane"/>
</dbReference>
<evidence type="ECO:0000256" key="3">
    <source>
        <dbReference type="ARBA" id="ARBA00022448"/>
    </source>
</evidence>
<evidence type="ECO:0000256" key="9">
    <source>
        <dbReference type="PROSITE-ProRule" id="PRU00282"/>
    </source>
</evidence>
<dbReference type="Proteomes" id="UP000316726">
    <property type="component" value="Chromosome 3"/>
</dbReference>
<dbReference type="STRING" id="1764295.A0A5B8MII7"/>
<sequence>MASEATEGSGRGEPFFGSEFVSGSIAGACGVFFGHPLDTIKTRLQTTTSGHASSVQCAVDMTRREGFRSFYRGLSWPLLSKSVEQCLIFGLNEKAKRFVPLEGDALVVASGALAGLIGMGILTPVYVVKVQLQLPPKERVAAFRGPLHCAQFNLKKFGVRGLYAGLLPSVVANPICYGVRFLTYGKAQEAVGAIGVDNAAAAQLIGGGISGMATWASAYPLDVVMSKMQAQGAQVRFQEGSPRGMAWHVAEMYRSGGVRSFFKGIGPCLLRAFPVNAVIFLVYEQVMSWL</sequence>
<evidence type="ECO:0000256" key="11">
    <source>
        <dbReference type="SAM" id="Phobius"/>
    </source>
</evidence>
<evidence type="ECO:0000256" key="10">
    <source>
        <dbReference type="RuleBase" id="RU000488"/>
    </source>
</evidence>
<dbReference type="InterPro" id="IPR002067">
    <property type="entry name" value="MCP"/>
</dbReference>
<feature type="repeat" description="Solcar" evidence="9">
    <location>
        <begin position="14"/>
        <end position="98"/>
    </location>
</feature>
<evidence type="ECO:0000256" key="1">
    <source>
        <dbReference type="ARBA" id="ARBA00004225"/>
    </source>
</evidence>
<comment type="similarity">
    <text evidence="2 10">Belongs to the mitochondrial carrier (TC 2.A.29) family.</text>
</comment>
<keyword evidence="13" id="KW-1185">Reference proteome</keyword>
<dbReference type="OrthoDB" id="14252at2759"/>
<gene>
    <name evidence="12" type="ORF">A3770_03p19930</name>
</gene>
<keyword evidence="3 10" id="KW-0813">Transport</keyword>
<evidence type="ECO:0000313" key="13">
    <source>
        <dbReference type="Proteomes" id="UP000316726"/>
    </source>
</evidence>
<name>A0A5B8MII7_9CHLO</name>
<dbReference type="InterPro" id="IPR050567">
    <property type="entry name" value="Mitochondrial_Carrier"/>
</dbReference>
<keyword evidence="4 9" id="KW-0812">Transmembrane</keyword>
<keyword evidence="8 9" id="KW-0472">Membrane</keyword>
<dbReference type="InterPro" id="IPR023395">
    <property type="entry name" value="MCP_dom_sf"/>
</dbReference>
<dbReference type="PANTHER" id="PTHR45624">
    <property type="entry name" value="MITOCHONDRIAL BASIC AMINO ACIDS TRANSPORTER-RELATED"/>
    <property type="match status" value="1"/>
</dbReference>
<dbReference type="PRINTS" id="PR00926">
    <property type="entry name" value="MITOCARRIER"/>
</dbReference>
<dbReference type="Pfam" id="PF00153">
    <property type="entry name" value="Mito_carr"/>
    <property type="match status" value="3"/>
</dbReference>
<feature type="transmembrane region" description="Helical" evidence="11">
    <location>
        <begin position="105"/>
        <end position="128"/>
    </location>
</feature>
<evidence type="ECO:0000256" key="7">
    <source>
        <dbReference type="ARBA" id="ARBA00023128"/>
    </source>
</evidence>
<evidence type="ECO:0000256" key="2">
    <source>
        <dbReference type="ARBA" id="ARBA00006375"/>
    </source>
</evidence>
<evidence type="ECO:0000256" key="5">
    <source>
        <dbReference type="ARBA" id="ARBA00022737"/>
    </source>
</evidence>
<feature type="repeat" description="Solcar" evidence="9">
    <location>
        <begin position="102"/>
        <end position="190"/>
    </location>
</feature>
<dbReference type="AlphaFoldDB" id="A0A5B8MII7"/>
<feature type="repeat" description="Solcar" evidence="9">
    <location>
        <begin position="198"/>
        <end position="289"/>
    </location>
</feature>
<proteinExistence type="inferred from homology"/>
<keyword evidence="7" id="KW-0496">Mitochondrion</keyword>
<dbReference type="PROSITE" id="PS50920">
    <property type="entry name" value="SOLCAR"/>
    <property type="match status" value="3"/>
</dbReference>
<evidence type="ECO:0000313" key="12">
    <source>
        <dbReference type="EMBL" id="QDZ19475.1"/>
    </source>
</evidence>
<feature type="transmembrane region" description="Helical" evidence="11">
    <location>
        <begin position="261"/>
        <end position="283"/>
    </location>
</feature>
<dbReference type="EMBL" id="CP031036">
    <property type="protein sequence ID" value="QDZ19475.1"/>
    <property type="molecule type" value="Genomic_DNA"/>
</dbReference>
<evidence type="ECO:0000256" key="6">
    <source>
        <dbReference type="ARBA" id="ARBA00022989"/>
    </source>
</evidence>
<dbReference type="GO" id="GO:0031966">
    <property type="term" value="C:mitochondrial membrane"/>
    <property type="evidence" value="ECO:0007669"/>
    <property type="project" value="UniProtKB-SubCell"/>
</dbReference>
<comment type="subcellular location">
    <subcellularLocation>
        <location evidence="1">Mitochondrion membrane</location>
        <topology evidence="1">Multi-pass membrane protein</topology>
    </subcellularLocation>
</comment>
<dbReference type="PANTHER" id="PTHR45624:SF10">
    <property type="entry name" value="SLC (SOLUTE CARRIER) HOMOLOG"/>
    <property type="match status" value="1"/>
</dbReference>
<protein>
    <submittedName>
        <fullName evidence="12">Mitochondrial carrier protein</fullName>
    </submittedName>
</protein>